<dbReference type="OrthoDB" id="683654at2759"/>
<sequence length="312" mass="33158">MAAEELVLLARDDKTVSLVVIPAITTPSPITASEAEAEAVTFRLTVERSYRCGGGGAGAGADEVDTMEDAACRVPLADLRDAAAVDRAFEELLAGLDHPTLRPEVAPEAREAAARVRERCAEEGGQLGGVEFRLRILFVDSFDEEDEEEPELEPGSEETGSDLEFDEESWNRSKSDGGDWQHGHDLGDDDGDDGCGQFSARPFDGALARAGGPSDGTLLLSGFEARADGPEPGDQHELTPRDVQRLVRLAFSGGEVEGDEGYQRAVDGGTPVSSVARAVMLDQGLRSGTPPQQRPASTRGLPPQMRAQDGSR</sequence>
<feature type="compositionally biased region" description="Basic and acidic residues" evidence="1">
    <location>
        <begin position="225"/>
        <end position="243"/>
    </location>
</feature>
<evidence type="ECO:0000313" key="3">
    <source>
        <dbReference type="Proteomes" id="UP000823388"/>
    </source>
</evidence>
<organism evidence="2 3">
    <name type="scientific">Panicum virgatum</name>
    <name type="common">Blackwell switchgrass</name>
    <dbReference type="NCBI Taxonomy" id="38727"/>
    <lineage>
        <taxon>Eukaryota</taxon>
        <taxon>Viridiplantae</taxon>
        <taxon>Streptophyta</taxon>
        <taxon>Embryophyta</taxon>
        <taxon>Tracheophyta</taxon>
        <taxon>Spermatophyta</taxon>
        <taxon>Magnoliopsida</taxon>
        <taxon>Liliopsida</taxon>
        <taxon>Poales</taxon>
        <taxon>Poaceae</taxon>
        <taxon>PACMAD clade</taxon>
        <taxon>Panicoideae</taxon>
        <taxon>Panicodae</taxon>
        <taxon>Paniceae</taxon>
        <taxon>Panicinae</taxon>
        <taxon>Panicum</taxon>
        <taxon>Panicum sect. Hiantes</taxon>
    </lineage>
</organism>
<feature type="region of interest" description="Disordered" evidence="1">
    <location>
        <begin position="284"/>
        <end position="312"/>
    </location>
</feature>
<dbReference type="EMBL" id="CM029053">
    <property type="protein sequence ID" value="KAG2551838.1"/>
    <property type="molecule type" value="Genomic_DNA"/>
</dbReference>
<name>A0A8T0NSN2_PANVG</name>
<feature type="compositionally biased region" description="Basic and acidic residues" evidence="1">
    <location>
        <begin position="169"/>
        <end position="186"/>
    </location>
</feature>
<proteinExistence type="predicted"/>
<feature type="compositionally biased region" description="Acidic residues" evidence="1">
    <location>
        <begin position="143"/>
        <end position="168"/>
    </location>
</feature>
<comment type="caution">
    <text evidence="2">The sequence shown here is derived from an EMBL/GenBank/DDBJ whole genome shotgun (WGS) entry which is preliminary data.</text>
</comment>
<feature type="region of interest" description="Disordered" evidence="1">
    <location>
        <begin position="143"/>
        <end position="243"/>
    </location>
</feature>
<protein>
    <submittedName>
        <fullName evidence="2">Uncharacterized protein</fullName>
    </submittedName>
</protein>
<evidence type="ECO:0000256" key="1">
    <source>
        <dbReference type="SAM" id="MobiDB-lite"/>
    </source>
</evidence>
<accession>A0A8T0NSN2</accession>
<dbReference type="AlphaFoldDB" id="A0A8T0NSN2"/>
<gene>
    <name evidence="2" type="ORF">PVAP13_9KG448600</name>
</gene>
<evidence type="ECO:0000313" key="2">
    <source>
        <dbReference type="EMBL" id="KAG2551838.1"/>
    </source>
</evidence>
<dbReference type="Proteomes" id="UP000823388">
    <property type="component" value="Chromosome 9K"/>
</dbReference>
<keyword evidence="3" id="KW-1185">Reference proteome</keyword>
<reference evidence="2" key="1">
    <citation type="submission" date="2020-05" db="EMBL/GenBank/DDBJ databases">
        <title>WGS assembly of Panicum virgatum.</title>
        <authorList>
            <person name="Lovell J.T."/>
            <person name="Jenkins J."/>
            <person name="Shu S."/>
            <person name="Juenger T.E."/>
            <person name="Schmutz J."/>
        </authorList>
    </citation>
    <scope>NUCLEOTIDE SEQUENCE</scope>
    <source>
        <strain evidence="2">AP13</strain>
    </source>
</reference>